<gene>
    <name evidence="2" type="ORF">B1A_09806</name>
</gene>
<reference evidence="2" key="1">
    <citation type="submission" date="2013-08" db="EMBL/GenBank/DDBJ databases">
        <authorList>
            <person name="Mendez C."/>
            <person name="Richter M."/>
            <person name="Ferrer M."/>
            <person name="Sanchez J."/>
        </authorList>
    </citation>
    <scope>NUCLEOTIDE SEQUENCE</scope>
</reference>
<dbReference type="EMBL" id="AUZX01006988">
    <property type="protein sequence ID" value="EQD61160.1"/>
    <property type="molecule type" value="Genomic_DNA"/>
</dbReference>
<keyword evidence="1" id="KW-0812">Transmembrane</keyword>
<feature type="non-terminal residue" evidence="2">
    <location>
        <position position="1"/>
    </location>
</feature>
<keyword evidence="1" id="KW-0472">Membrane</keyword>
<name>T1C4Z0_9ZZZZ</name>
<evidence type="ECO:0000313" key="2">
    <source>
        <dbReference type="EMBL" id="EQD61160.1"/>
    </source>
</evidence>
<protein>
    <submittedName>
        <fullName evidence="2">Membrane protein containing DUF81</fullName>
    </submittedName>
</protein>
<dbReference type="AlphaFoldDB" id="T1C4Z0"/>
<reference evidence="2" key="2">
    <citation type="journal article" date="2014" name="ISME J.">
        <title>Microbial stratification in low pH oxic and suboxic macroscopic growths along an acid mine drainage.</title>
        <authorList>
            <person name="Mendez-Garcia C."/>
            <person name="Mesa V."/>
            <person name="Sprenger R.R."/>
            <person name="Richter M."/>
            <person name="Diez M.S."/>
            <person name="Solano J."/>
            <person name="Bargiela R."/>
            <person name="Golyshina O.V."/>
            <person name="Manteca A."/>
            <person name="Ramos J.L."/>
            <person name="Gallego J.R."/>
            <person name="Llorente I."/>
            <person name="Martins Dos Santos V.A."/>
            <person name="Jensen O.N."/>
            <person name="Pelaez A.I."/>
            <person name="Sanchez J."/>
            <person name="Ferrer M."/>
        </authorList>
    </citation>
    <scope>NUCLEOTIDE SEQUENCE</scope>
</reference>
<accession>T1C4Z0</accession>
<sequence>NPVIVAPVAIGVLFGSMIGARVLGRTTNKLIRMIFVAVLIVIALEMLQRGFAWHSTTN</sequence>
<feature type="transmembrane region" description="Helical" evidence="1">
    <location>
        <begin position="30"/>
        <end position="48"/>
    </location>
</feature>
<comment type="caution">
    <text evidence="2">The sequence shown here is derived from an EMBL/GenBank/DDBJ whole genome shotgun (WGS) entry which is preliminary data.</text>
</comment>
<feature type="transmembrane region" description="Helical" evidence="1">
    <location>
        <begin position="6"/>
        <end position="23"/>
    </location>
</feature>
<organism evidence="2">
    <name type="scientific">mine drainage metagenome</name>
    <dbReference type="NCBI Taxonomy" id="410659"/>
    <lineage>
        <taxon>unclassified sequences</taxon>
        <taxon>metagenomes</taxon>
        <taxon>ecological metagenomes</taxon>
    </lineage>
</organism>
<keyword evidence="1" id="KW-1133">Transmembrane helix</keyword>
<evidence type="ECO:0000256" key="1">
    <source>
        <dbReference type="SAM" id="Phobius"/>
    </source>
</evidence>
<proteinExistence type="predicted"/>